<gene>
    <name evidence="7" type="primary">clpP1_2</name>
    <name evidence="7" type="ORF">NCTC8181_02450</name>
</gene>
<evidence type="ECO:0000256" key="5">
    <source>
        <dbReference type="ARBA" id="ARBA00022825"/>
    </source>
</evidence>
<dbReference type="PANTHER" id="PTHR10381:SF70">
    <property type="entry name" value="ATP-DEPENDENT CLP PROTEASE PROTEOLYTIC SUBUNIT"/>
    <property type="match status" value="1"/>
</dbReference>
<keyword evidence="5" id="KW-0720">Serine protease</keyword>
<dbReference type="AlphaFoldDB" id="A0A7Z7KA81"/>
<dbReference type="GO" id="GO:0009368">
    <property type="term" value="C:endopeptidase Clp complex"/>
    <property type="evidence" value="ECO:0007669"/>
    <property type="project" value="TreeGrafter"/>
</dbReference>
<protein>
    <recommendedName>
        <fullName evidence="6">ATP-dependent Clp protease proteolytic subunit</fullName>
    </recommendedName>
</protein>
<dbReference type="Pfam" id="PF00574">
    <property type="entry name" value="CLP_protease"/>
    <property type="match status" value="1"/>
</dbReference>
<accession>A0A7Z7KA81</accession>
<name>A0A7Z7KA81_STRAG</name>
<dbReference type="EMBL" id="UAVB01000003">
    <property type="protein sequence ID" value="SQA20100.1"/>
    <property type="molecule type" value="Genomic_DNA"/>
</dbReference>
<dbReference type="SUPFAM" id="SSF52096">
    <property type="entry name" value="ClpP/crotonase"/>
    <property type="match status" value="1"/>
</dbReference>
<proteinExistence type="inferred from homology"/>
<comment type="similarity">
    <text evidence="1 6">Belongs to the peptidase S14 family.</text>
</comment>
<dbReference type="GO" id="GO:0004252">
    <property type="term" value="F:serine-type endopeptidase activity"/>
    <property type="evidence" value="ECO:0007669"/>
    <property type="project" value="InterPro"/>
</dbReference>
<evidence type="ECO:0000313" key="8">
    <source>
        <dbReference type="Proteomes" id="UP000250200"/>
    </source>
</evidence>
<organism evidence="7 8">
    <name type="scientific">Streptococcus agalactiae</name>
    <dbReference type="NCBI Taxonomy" id="1311"/>
    <lineage>
        <taxon>Bacteria</taxon>
        <taxon>Bacillati</taxon>
        <taxon>Bacillota</taxon>
        <taxon>Bacilli</taxon>
        <taxon>Lactobacillales</taxon>
        <taxon>Streptococcaceae</taxon>
        <taxon>Streptococcus</taxon>
    </lineage>
</organism>
<dbReference type="NCBIfam" id="NF045542">
    <property type="entry name" value="Clp_rel_HeadMat"/>
    <property type="match status" value="1"/>
</dbReference>
<dbReference type="GO" id="GO:0006515">
    <property type="term" value="P:protein quality control for misfolded or incompletely synthesized proteins"/>
    <property type="evidence" value="ECO:0007669"/>
    <property type="project" value="TreeGrafter"/>
</dbReference>
<comment type="caution">
    <text evidence="7">The sequence shown here is derived from an EMBL/GenBank/DDBJ whole genome shotgun (WGS) entry which is preliminary data.</text>
</comment>
<dbReference type="GO" id="GO:0004176">
    <property type="term" value="F:ATP-dependent peptidase activity"/>
    <property type="evidence" value="ECO:0007669"/>
    <property type="project" value="InterPro"/>
</dbReference>
<dbReference type="PANTHER" id="PTHR10381">
    <property type="entry name" value="ATP-DEPENDENT CLP PROTEASE PROTEOLYTIC SUBUNIT"/>
    <property type="match status" value="1"/>
</dbReference>
<dbReference type="Gene3D" id="3.90.226.10">
    <property type="entry name" value="2-enoyl-CoA Hydratase, Chain A, domain 1"/>
    <property type="match status" value="1"/>
</dbReference>
<evidence type="ECO:0000256" key="6">
    <source>
        <dbReference type="RuleBase" id="RU003567"/>
    </source>
</evidence>
<evidence type="ECO:0000313" key="7">
    <source>
        <dbReference type="EMBL" id="SQA20100.1"/>
    </source>
</evidence>
<dbReference type="GO" id="GO:0051117">
    <property type="term" value="F:ATPase binding"/>
    <property type="evidence" value="ECO:0007669"/>
    <property type="project" value="TreeGrafter"/>
</dbReference>
<evidence type="ECO:0000256" key="3">
    <source>
        <dbReference type="ARBA" id="ARBA00022670"/>
    </source>
</evidence>
<keyword evidence="2" id="KW-0963">Cytoplasm</keyword>
<keyword evidence="3" id="KW-0645">Protease</keyword>
<dbReference type="InterPro" id="IPR029045">
    <property type="entry name" value="ClpP/crotonase-like_dom_sf"/>
</dbReference>
<evidence type="ECO:0000256" key="4">
    <source>
        <dbReference type="ARBA" id="ARBA00022801"/>
    </source>
</evidence>
<dbReference type="InterPro" id="IPR023562">
    <property type="entry name" value="ClpP/TepA"/>
</dbReference>
<sequence>MTQIQIKGPIVSDSDRWFYDWLDMPATAPKDVILPQDNSDIEVLINSGGGDVYAGSEIYTALKSYQGNVTVKIVGIAASAASVIAMAGDVVEISPTAQLMIHNVSTTVSGDHKQMLHEAGVLENYNISIANAYVNKTDLEMNELLDLMSTETWFNAQQAIEKGFADKEMFAEEIKQAPQLVAGIENIIPSDVISKLANAINTKKPEVNIDEIVDMVISKMENTEQKGTKDRKEAPTGFGGFLFLIKRRNLKYDNEIIE</sequence>
<evidence type="ECO:0000256" key="2">
    <source>
        <dbReference type="ARBA" id="ARBA00022490"/>
    </source>
</evidence>
<dbReference type="RefSeq" id="WP_154801184.1">
    <property type="nucleotide sequence ID" value="NZ_UAVB01000003.1"/>
</dbReference>
<dbReference type="InterPro" id="IPR001907">
    <property type="entry name" value="ClpP"/>
</dbReference>
<dbReference type="PRINTS" id="PR00127">
    <property type="entry name" value="CLPPROTEASEP"/>
</dbReference>
<keyword evidence="4 7" id="KW-0378">Hydrolase</keyword>
<reference evidence="7 8" key="1">
    <citation type="submission" date="2018-06" db="EMBL/GenBank/DDBJ databases">
        <authorList>
            <consortium name="Pathogen Informatics"/>
            <person name="Doyle S."/>
        </authorList>
    </citation>
    <scope>NUCLEOTIDE SEQUENCE [LARGE SCALE GENOMIC DNA]</scope>
    <source>
        <strain evidence="7 8">NCTC8181</strain>
    </source>
</reference>
<dbReference type="Proteomes" id="UP000250200">
    <property type="component" value="Unassembled WGS sequence"/>
</dbReference>
<evidence type="ECO:0000256" key="1">
    <source>
        <dbReference type="ARBA" id="ARBA00007039"/>
    </source>
</evidence>
<dbReference type="CDD" id="cd07016">
    <property type="entry name" value="S14_ClpP_1"/>
    <property type="match status" value="1"/>
</dbReference>